<dbReference type="Proteomes" id="UP000337189">
    <property type="component" value="Unassembled WGS sequence"/>
</dbReference>
<sequence>MRYPTAISQLRGFRIVEIGEALAVVELNTHVEIHGNQQGTVHGGLLCEGAMKRSEQPQGGAIPSRFSAREVPTPAAVGRSLILGTEETLCVQNRVGNLGTLVETTADGGRNRGVRLSAKPRLCFQLDRDAPDRADFVEARRDPQPNPKLGLHAFCHAQQVGVGGELFDMAHQSLLLRLRQPQDPAITVRVLHEALTLAGAGTGRALRTNRKKGLVEHVEDGNWIAGIAAIALASIIGD</sequence>
<evidence type="ECO:0000313" key="2">
    <source>
        <dbReference type="Proteomes" id="UP000337189"/>
    </source>
</evidence>
<reference evidence="1 2" key="1">
    <citation type="submission" date="2019-08" db="EMBL/GenBank/DDBJ databases">
        <authorList>
            <person name="Peeters C."/>
        </authorList>
    </citation>
    <scope>NUCLEOTIDE SEQUENCE [LARGE SCALE GENOMIC DNA]</scope>
    <source>
        <strain evidence="1 2">LMG 31110</strain>
    </source>
</reference>
<evidence type="ECO:0000313" key="1">
    <source>
        <dbReference type="EMBL" id="VVE29242.1"/>
    </source>
</evidence>
<dbReference type="EMBL" id="CABPSJ010000004">
    <property type="protein sequence ID" value="VVE29242.1"/>
    <property type="molecule type" value="Genomic_DNA"/>
</dbReference>
<accession>A0A5E4WWT4</accession>
<dbReference type="RefSeq" id="WP_174979607.1">
    <property type="nucleotide sequence ID" value="NZ_CABPSJ010000004.1"/>
</dbReference>
<proteinExistence type="predicted"/>
<protein>
    <submittedName>
        <fullName evidence="1">Thioesterase</fullName>
    </submittedName>
</protein>
<gene>
    <name evidence="1" type="ORF">PCO31110_03599</name>
</gene>
<dbReference type="AlphaFoldDB" id="A0A5E4WWT4"/>
<name>A0A5E4WWT4_9BURK</name>
<organism evidence="1 2">
    <name type="scientific">Pandoraea communis</name>
    <dbReference type="NCBI Taxonomy" id="2508297"/>
    <lineage>
        <taxon>Bacteria</taxon>
        <taxon>Pseudomonadati</taxon>
        <taxon>Pseudomonadota</taxon>
        <taxon>Betaproteobacteria</taxon>
        <taxon>Burkholderiales</taxon>
        <taxon>Burkholderiaceae</taxon>
        <taxon>Pandoraea</taxon>
    </lineage>
</organism>